<protein>
    <submittedName>
        <fullName evidence="1">Uncharacterized protein</fullName>
    </submittedName>
</protein>
<evidence type="ECO:0000313" key="2">
    <source>
        <dbReference type="Proteomes" id="UP000221165"/>
    </source>
</evidence>
<dbReference type="GeneID" id="94429773"/>
<sequence>RQSNTVEADSVELCNIVLEATRHPNFPEFLSRRQRRDSSIVDTQLLAELVPLDKRIHAQQSHIPIQSVSF</sequence>
<gene>
    <name evidence="1" type="ORF">CSUI_006402</name>
</gene>
<dbReference type="Proteomes" id="UP000221165">
    <property type="component" value="Unassembled WGS sequence"/>
</dbReference>
<proteinExistence type="predicted"/>
<accession>A0A2C6KUK5</accession>
<name>A0A2C6KUK5_9APIC</name>
<keyword evidence="2" id="KW-1185">Reference proteome</keyword>
<organism evidence="1 2">
    <name type="scientific">Cystoisospora suis</name>
    <dbReference type="NCBI Taxonomy" id="483139"/>
    <lineage>
        <taxon>Eukaryota</taxon>
        <taxon>Sar</taxon>
        <taxon>Alveolata</taxon>
        <taxon>Apicomplexa</taxon>
        <taxon>Conoidasida</taxon>
        <taxon>Coccidia</taxon>
        <taxon>Eucoccidiorida</taxon>
        <taxon>Eimeriorina</taxon>
        <taxon>Sarcocystidae</taxon>
        <taxon>Cystoisospora</taxon>
    </lineage>
</organism>
<dbReference type="RefSeq" id="XP_067921462.1">
    <property type="nucleotide sequence ID" value="XM_068066562.1"/>
</dbReference>
<dbReference type="VEuPathDB" id="ToxoDB:CSUI_006402"/>
<comment type="caution">
    <text evidence="1">The sequence shown here is derived from an EMBL/GenBank/DDBJ whole genome shotgun (WGS) entry which is preliminary data.</text>
</comment>
<feature type="non-terminal residue" evidence="1">
    <location>
        <position position="1"/>
    </location>
</feature>
<dbReference type="AlphaFoldDB" id="A0A2C6KUK5"/>
<evidence type="ECO:0000313" key="1">
    <source>
        <dbReference type="EMBL" id="PHJ19766.1"/>
    </source>
</evidence>
<dbReference type="EMBL" id="MIGC01003239">
    <property type="protein sequence ID" value="PHJ19766.1"/>
    <property type="molecule type" value="Genomic_DNA"/>
</dbReference>
<reference evidence="1 2" key="1">
    <citation type="journal article" date="2017" name="Int. J. Parasitol.">
        <title>The genome of the protozoan parasite Cystoisospora suis and a reverse vaccinology approach to identify vaccine candidates.</title>
        <authorList>
            <person name="Palmieri N."/>
            <person name="Shrestha A."/>
            <person name="Ruttkowski B."/>
            <person name="Beck T."/>
            <person name="Vogl C."/>
            <person name="Tomley F."/>
            <person name="Blake D.P."/>
            <person name="Joachim A."/>
        </authorList>
    </citation>
    <scope>NUCLEOTIDE SEQUENCE [LARGE SCALE GENOMIC DNA]</scope>
    <source>
        <strain evidence="1 2">Wien I</strain>
    </source>
</reference>